<gene>
    <name evidence="8" type="primary">GTF2IRD1_2</name>
    <name evidence="8" type="ORF">OS493_017204</name>
</gene>
<evidence type="ECO:0000256" key="1">
    <source>
        <dbReference type="ARBA" id="ARBA00004123"/>
    </source>
</evidence>
<keyword evidence="2" id="KW-0677">Repeat</keyword>
<accession>A0A9W9YCN8</accession>
<keyword evidence="3" id="KW-0805">Transcription regulation</keyword>
<dbReference type="Gene3D" id="3.90.1460.10">
    <property type="entry name" value="GTF2I-like"/>
    <property type="match status" value="1"/>
</dbReference>
<feature type="region of interest" description="Disordered" evidence="7">
    <location>
        <begin position="1"/>
        <end position="31"/>
    </location>
</feature>
<proteinExistence type="predicted"/>
<keyword evidence="5" id="KW-0804">Transcription</keyword>
<dbReference type="OrthoDB" id="10072451at2759"/>
<name>A0A9W9YCN8_9CNID</name>
<dbReference type="SUPFAM" id="SSF117773">
    <property type="entry name" value="GTF2I-like repeat"/>
    <property type="match status" value="1"/>
</dbReference>
<evidence type="ECO:0000256" key="7">
    <source>
        <dbReference type="SAM" id="MobiDB-lite"/>
    </source>
</evidence>
<dbReference type="GO" id="GO:0003677">
    <property type="term" value="F:DNA binding"/>
    <property type="evidence" value="ECO:0007669"/>
    <property type="project" value="UniProtKB-KW"/>
</dbReference>
<dbReference type="AlphaFoldDB" id="A0A9W9YCN8"/>
<keyword evidence="6" id="KW-0539">Nucleus</keyword>
<evidence type="ECO:0000256" key="3">
    <source>
        <dbReference type="ARBA" id="ARBA00023015"/>
    </source>
</evidence>
<evidence type="ECO:0000256" key="6">
    <source>
        <dbReference type="ARBA" id="ARBA00023242"/>
    </source>
</evidence>
<feature type="compositionally biased region" description="Basic and acidic residues" evidence="7">
    <location>
        <begin position="11"/>
        <end position="21"/>
    </location>
</feature>
<organism evidence="8 9">
    <name type="scientific">Desmophyllum pertusum</name>
    <dbReference type="NCBI Taxonomy" id="174260"/>
    <lineage>
        <taxon>Eukaryota</taxon>
        <taxon>Metazoa</taxon>
        <taxon>Cnidaria</taxon>
        <taxon>Anthozoa</taxon>
        <taxon>Hexacorallia</taxon>
        <taxon>Scleractinia</taxon>
        <taxon>Caryophylliina</taxon>
        <taxon>Caryophylliidae</taxon>
        <taxon>Desmophyllum</taxon>
    </lineage>
</organism>
<dbReference type="InterPro" id="IPR004212">
    <property type="entry name" value="GTF2I"/>
</dbReference>
<dbReference type="Proteomes" id="UP001163046">
    <property type="component" value="Unassembled WGS sequence"/>
</dbReference>
<keyword evidence="9" id="KW-1185">Reference proteome</keyword>
<evidence type="ECO:0000256" key="4">
    <source>
        <dbReference type="ARBA" id="ARBA00023125"/>
    </source>
</evidence>
<comment type="caution">
    <text evidence="8">The sequence shown here is derived from an EMBL/GenBank/DDBJ whole genome shotgun (WGS) entry which is preliminary data.</text>
</comment>
<sequence length="397" mass="45076">MSCRAVSRIKHGGEESPRGHSVEGPPRGGEKKFEEVAKKYKHPDVADWSQEERNKFIARHRRQLLAEIMLLEDLGCHSSMMLVDPCGELFNLGSAEGVNFLITNHDVVAKFRQHFYVQCKRYTYRHVQSLFNKKYSEAIAKPGSRVPYLRGNFTVEGLPPGLVFKKPFCYGAQQCKAIMEAEDAISFVISNEVTTRNENDNPPESNTSYTITLSTIADDSTIASTLRKVASEANIEDVISKRKQLEEDDIDVEDCSLTQDERLTLYTHCRDFFDEDAWTAVCHNSKDISNSAKDIIFPLYTEAADEDFWLFYCPGKTLSSIDNARPTTKLGGYWLDRKDTSNAYTILTPEKEIKVKWIIKTDHGPLYYEQSLDVNANGEEFELPGIFKDCISGFLRG</sequence>
<dbReference type="Pfam" id="PF02946">
    <property type="entry name" value="GTF2I"/>
    <property type="match status" value="1"/>
</dbReference>
<evidence type="ECO:0000313" key="9">
    <source>
        <dbReference type="Proteomes" id="UP001163046"/>
    </source>
</evidence>
<keyword evidence="4" id="KW-0238">DNA-binding</keyword>
<dbReference type="InterPro" id="IPR036647">
    <property type="entry name" value="GTF2I-like_rpt_sf"/>
</dbReference>
<evidence type="ECO:0000313" key="8">
    <source>
        <dbReference type="EMBL" id="KAJ7333660.1"/>
    </source>
</evidence>
<evidence type="ECO:0000256" key="2">
    <source>
        <dbReference type="ARBA" id="ARBA00022737"/>
    </source>
</evidence>
<dbReference type="GO" id="GO:0005634">
    <property type="term" value="C:nucleus"/>
    <property type="evidence" value="ECO:0007669"/>
    <property type="project" value="UniProtKB-SubCell"/>
</dbReference>
<comment type="subcellular location">
    <subcellularLocation>
        <location evidence="1">Nucleus</location>
    </subcellularLocation>
</comment>
<dbReference type="EMBL" id="MU827786">
    <property type="protein sequence ID" value="KAJ7333660.1"/>
    <property type="molecule type" value="Genomic_DNA"/>
</dbReference>
<reference evidence="8" key="1">
    <citation type="submission" date="2023-01" db="EMBL/GenBank/DDBJ databases">
        <title>Genome assembly of the deep-sea coral Lophelia pertusa.</title>
        <authorList>
            <person name="Herrera S."/>
            <person name="Cordes E."/>
        </authorList>
    </citation>
    <scope>NUCLEOTIDE SEQUENCE</scope>
    <source>
        <strain evidence="8">USNM1676648</strain>
        <tissue evidence="8">Polyp</tissue>
    </source>
</reference>
<evidence type="ECO:0000256" key="5">
    <source>
        <dbReference type="ARBA" id="ARBA00023163"/>
    </source>
</evidence>
<protein>
    <submittedName>
        <fullName evidence="8">General transcription factor II-I repeat domain-containing protein 1</fullName>
    </submittedName>
</protein>
<dbReference type="PROSITE" id="PS51139">
    <property type="entry name" value="GTF2I"/>
    <property type="match status" value="1"/>
</dbReference>